<organism evidence="2 3">
    <name type="scientific">Fusarium kuroshium</name>
    <dbReference type="NCBI Taxonomy" id="2010991"/>
    <lineage>
        <taxon>Eukaryota</taxon>
        <taxon>Fungi</taxon>
        <taxon>Dikarya</taxon>
        <taxon>Ascomycota</taxon>
        <taxon>Pezizomycotina</taxon>
        <taxon>Sordariomycetes</taxon>
        <taxon>Hypocreomycetidae</taxon>
        <taxon>Hypocreales</taxon>
        <taxon>Nectriaceae</taxon>
        <taxon>Fusarium</taxon>
        <taxon>Fusarium solani species complex</taxon>
    </lineage>
</organism>
<name>A0A3M2S3V6_9HYPO</name>
<dbReference type="Proteomes" id="UP000277212">
    <property type="component" value="Unassembled WGS sequence"/>
</dbReference>
<evidence type="ECO:0000313" key="3">
    <source>
        <dbReference type="Proteomes" id="UP000277212"/>
    </source>
</evidence>
<dbReference type="InterPro" id="IPR011008">
    <property type="entry name" value="Dimeric_a/b-barrel"/>
</dbReference>
<dbReference type="EMBL" id="NKUJ01000142">
    <property type="protein sequence ID" value="RMJ12231.1"/>
    <property type="molecule type" value="Genomic_DNA"/>
</dbReference>
<proteinExistence type="predicted"/>
<dbReference type="OrthoDB" id="3933054at2759"/>
<evidence type="ECO:0000259" key="1">
    <source>
        <dbReference type="Pfam" id="PF03795"/>
    </source>
</evidence>
<gene>
    <name evidence="2" type="ORF">CDV36_008100</name>
</gene>
<sequence length="142" mass="16031">MPRYMLLIKASPEAENPDATTPEIFEEMTTFNEQLHAAGVLLSGDGLRPTNVDSYRLTYSSDGPAQVTKGPFDVEKEAHVCGWWILKTKDVEEALGWAKKIPFKEGEVVVRRIAEMEDFGDTVSEDVKEREKKLMAEIEKRA</sequence>
<accession>A0A3M2S3V6</accession>
<dbReference type="Pfam" id="PF03795">
    <property type="entry name" value="YCII"/>
    <property type="match status" value="1"/>
</dbReference>
<dbReference type="Gene3D" id="3.30.70.1060">
    <property type="entry name" value="Dimeric alpha+beta barrel"/>
    <property type="match status" value="1"/>
</dbReference>
<comment type="caution">
    <text evidence="2">The sequence shown here is derived from an EMBL/GenBank/DDBJ whole genome shotgun (WGS) entry which is preliminary data.</text>
</comment>
<dbReference type="SUPFAM" id="SSF54909">
    <property type="entry name" value="Dimeric alpha+beta barrel"/>
    <property type="match status" value="1"/>
</dbReference>
<dbReference type="STRING" id="2010991.A0A3M2S3V6"/>
<dbReference type="InterPro" id="IPR005545">
    <property type="entry name" value="YCII"/>
</dbReference>
<protein>
    <recommendedName>
        <fullName evidence="1">YCII-related domain-containing protein</fullName>
    </recommendedName>
</protein>
<dbReference type="PANTHER" id="PTHR35174">
    <property type="entry name" value="BLL7171 PROTEIN-RELATED"/>
    <property type="match status" value="1"/>
</dbReference>
<evidence type="ECO:0000313" key="2">
    <source>
        <dbReference type="EMBL" id="RMJ12231.1"/>
    </source>
</evidence>
<feature type="domain" description="YCII-related" evidence="1">
    <location>
        <begin position="3"/>
        <end position="116"/>
    </location>
</feature>
<reference evidence="2 3" key="1">
    <citation type="submission" date="2017-06" db="EMBL/GenBank/DDBJ databases">
        <title>Comparative genomic analysis of Ambrosia Fusariam Clade fungi.</title>
        <authorList>
            <person name="Stajich J.E."/>
            <person name="Carrillo J."/>
            <person name="Kijimoto T."/>
            <person name="Eskalen A."/>
            <person name="O'Donnell K."/>
            <person name="Kasson M."/>
        </authorList>
    </citation>
    <scope>NUCLEOTIDE SEQUENCE [LARGE SCALE GENOMIC DNA]</scope>
    <source>
        <strain evidence="2">UCR3666</strain>
    </source>
</reference>
<keyword evidence="3" id="KW-1185">Reference proteome</keyword>
<dbReference type="AlphaFoldDB" id="A0A3M2S3V6"/>